<proteinExistence type="predicted"/>
<evidence type="ECO:0000313" key="1">
    <source>
        <dbReference type="Proteomes" id="UP000887577"/>
    </source>
</evidence>
<dbReference type="Proteomes" id="UP000887577">
    <property type="component" value="Unplaced"/>
</dbReference>
<accession>A0A914YKJ2</accession>
<dbReference type="WBParaSite" id="PSU_v2.g20044.t1">
    <property type="protein sequence ID" value="PSU_v2.g20044.t1"/>
    <property type="gene ID" value="PSU_v2.g20044"/>
</dbReference>
<sequence>MCSFHVRQCIHRQYQQRGLTADFPDDTKKFIKECATRIGGLQHIPAGLIDEAVAALQIHLEDSVEQFEVDVVGSIRSVLNVLFCTNMVES</sequence>
<evidence type="ECO:0000313" key="2">
    <source>
        <dbReference type="WBParaSite" id="PSU_v2.g20044.t1"/>
    </source>
</evidence>
<reference evidence="2" key="1">
    <citation type="submission" date="2022-11" db="UniProtKB">
        <authorList>
            <consortium name="WormBaseParasite"/>
        </authorList>
    </citation>
    <scope>IDENTIFICATION</scope>
</reference>
<name>A0A914YKJ2_9BILA</name>
<keyword evidence="1" id="KW-1185">Reference proteome</keyword>
<organism evidence="1 2">
    <name type="scientific">Panagrolaimus superbus</name>
    <dbReference type="NCBI Taxonomy" id="310955"/>
    <lineage>
        <taxon>Eukaryota</taxon>
        <taxon>Metazoa</taxon>
        <taxon>Ecdysozoa</taxon>
        <taxon>Nematoda</taxon>
        <taxon>Chromadorea</taxon>
        <taxon>Rhabditida</taxon>
        <taxon>Tylenchina</taxon>
        <taxon>Panagrolaimomorpha</taxon>
        <taxon>Panagrolaimoidea</taxon>
        <taxon>Panagrolaimidae</taxon>
        <taxon>Panagrolaimus</taxon>
    </lineage>
</organism>
<dbReference type="AlphaFoldDB" id="A0A914YKJ2"/>
<protein>
    <submittedName>
        <fullName evidence="2">Uncharacterized protein</fullName>
    </submittedName>
</protein>